<reference evidence="2" key="1">
    <citation type="journal article" date="2020" name="Mol. Plant Microbe Interact.">
        <title>Genome Sequence of the Biocontrol Agent Coniothyrium minitans strain Conio (IMI 134523).</title>
        <authorList>
            <person name="Patel D."/>
            <person name="Shittu T.A."/>
            <person name="Baroncelli R."/>
            <person name="Muthumeenakshi S."/>
            <person name="Osborne T.H."/>
            <person name="Janganan T.K."/>
            <person name="Sreenivasaprasad S."/>
        </authorList>
    </citation>
    <scope>NUCLEOTIDE SEQUENCE</scope>
    <source>
        <strain evidence="2">Conio</strain>
    </source>
</reference>
<gene>
    <name evidence="2" type="ORF">PMIN01_10641</name>
</gene>
<evidence type="ECO:0000256" key="1">
    <source>
        <dbReference type="SAM" id="SignalP"/>
    </source>
</evidence>
<organism evidence="2 3">
    <name type="scientific">Paraphaeosphaeria minitans</name>
    <dbReference type="NCBI Taxonomy" id="565426"/>
    <lineage>
        <taxon>Eukaryota</taxon>
        <taxon>Fungi</taxon>
        <taxon>Dikarya</taxon>
        <taxon>Ascomycota</taxon>
        <taxon>Pezizomycotina</taxon>
        <taxon>Dothideomycetes</taxon>
        <taxon>Pleosporomycetidae</taxon>
        <taxon>Pleosporales</taxon>
        <taxon>Massarineae</taxon>
        <taxon>Didymosphaeriaceae</taxon>
        <taxon>Paraphaeosphaeria</taxon>
    </lineage>
</organism>
<comment type="caution">
    <text evidence="2">The sequence shown here is derived from an EMBL/GenBank/DDBJ whole genome shotgun (WGS) entry which is preliminary data.</text>
</comment>
<dbReference type="OrthoDB" id="10452512at2759"/>
<feature type="chain" id="PRO_5040167703" evidence="1">
    <location>
        <begin position="16"/>
        <end position="109"/>
    </location>
</feature>
<evidence type="ECO:0000313" key="3">
    <source>
        <dbReference type="Proteomes" id="UP000756921"/>
    </source>
</evidence>
<dbReference type="Proteomes" id="UP000756921">
    <property type="component" value="Unassembled WGS sequence"/>
</dbReference>
<evidence type="ECO:0000313" key="2">
    <source>
        <dbReference type="EMBL" id="KAF9731624.1"/>
    </source>
</evidence>
<accession>A0A9P6GA43</accession>
<sequence length="109" mass="11695">MMLLAFLTFFTLTTALSLHLRHDDGVKFCPPSCVDMFNTCKLAPSACADEVCGVLDPGKEKIWRPSSCRSCNFCQGRIDGSRGDVAAVDHVSVDDAAVDDAAKVARGVE</sequence>
<proteinExistence type="predicted"/>
<dbReference type="EMBL" id="WJXW01000012">
    <property type="protein sequence ID" value="KAF9731624.1"/>
    <property type="molecule type" value="Genomic_DNA"/>
</dbReference>
<keyword evidence="3" id="KW-1185">Reference proteome</keyword>
<feature type="signal peptide" evidence="1">
    <location>
        <begin position="1"/>
        <end position="15"/>
    </location>
</feature>
<protein>
    <submittedName>
        <fullName evidence="2">Uncharacterized protein</fullName>
    </submittedName>
</protein>
<name>A0A9P6GA43_9PLEO</name>
<dbReference type="AlphaFoldDB" id="A0A9P6GA43"/>
<keyword evidence="1" id="KW-0732">Signal</keyword>